<dbReference type="PANTHER" id="PTHR30160:SF1">
    <property type="entry name" value="LIPOPOLYSACCHARIDE 1,2-N-ACETYLGLUCOSAMINETRANSFERASE-RELATED"/>
    <property type="match status" value="1"/>
</dbReference>
<dbReference type="InterPro" id="IPR002201">
    <property type="entry name" value="Glyco_trans_9"/>
</dbReference>
<name>A0ABU6K1G5_9RHOO</name>
<organism evidence="3 4">
    <name type="scientific">Uliginosibacterium silvisoli</name>
    <dbReference type="NCBI Taxonomy" id="3114758"/>
    <lineage>
        <taxon>Bacteria</taxon>
        <taxon>Pseudomonadati</taxon>
        <taxon>Pseudomonadota</taxon>
        <taxon>Betaproteobacteria</taxon>
        <taxon>Rhodocyclales</taxon>
        <taxon>Zoogloeaceae</taxon>
        <taxon>Uliginosibacterium</taxon>
    </lineage>
</organism>
<dbReference type="Proteomes" id="UP001331561">
    <property type="component" value="Unassembled WGS sequence"/>
</dbReference>
<dbReference type="SUPFAM" id="SSF53756">
    <property type="entry name" value="UDP-Glycosyltransferase/glycogen phosphorylase"/>
    <property type="match status" value="1"/>
</dbReference>
<accession>A0ABU6K1G5</accession>
<comment type="caution">
    <text evidence="3">The sequence shown here is derived from an EMBL/GenBank/DDBJ whole genome shotgun (WGS) entry which is preliminary data.</text>
</comment>
<dbReference type="GO" id="GO:0016757">
    <property type="term" value="F:glycosyltransferase activity"/>
    <property type="evidence" value="ECO:0007669"/>
    <property type="project" value="UniProtKB-KW"/>
</dbReference>
<dbReference type="CDD" id="cd03789">
    <property type="entry name" value="GT9_LPS_heptosyltransferase"/>
    <property type="match status" value="1"/>
</dbReference>
<dbReference type="Pfam" id="PF01075">
    <property type="entry name" value="Glyco_transf_9"/>
    <property type="match status" value="1"/>
</dbReference>
<keyword evidence="4" id="KW-1185">Reference proteome</keyword>
<keyword evidence="2 3" id="KW-0808">Transferase</keyword>
<protein>
    <submittedName>
        <fullName evidence="3">Glycosyltransferase family 9 protein</fullName>
        <ecNumber evidence="3">2.4.-.-</ecNumber>
    </submittedName>
</protein>
<sequence>MKILIVKRDKLGDLLLTTPMLAWLKQAVPQAELHVLANDYNAWVIDGNPHADKVWVLPRVRHAGKLRIGAALQTARMLWQMRREKFDWVLVGNGEESPRAIERGLSVRGAHTVSYCKQAKDWPRLTHALPQPQDMHESRRLANLATPLGLQVPAELPAPLYLLPQSGRDFATSWLAQQGFSAGGYVVLGLGARRAKKQPSTAQVLEWSEQIAQRWGLKTVFMWTPGASDNPLYPGDDEVAEPVLAANSPNIVPFRGPLKEAIALVWHARASLFPDSGLMHFAAASPGGVLGFFAETDISPSPSQWGPIGPKAQYLEAEKSVADLSTDAVFAKLTQLIE</sequence>
<gene>
    <name evidence="3" type="ORF">VVD49_07230</name>
</gene>
<dbReference type="Gene3D" id="3.40.50.2000">
    <property type="entry name" value="Glycogen Phosphorylase B"/>
    <property type="match status" value="2"/>
</dbReference>
<evidence type="ECO:0000256" key="1">
    <source>
        <dbReference type="ARBA" id="ARBA00022676"/>
    </source>
</evidence>
<proteinExistence type="predicted"/>
<dbReference type="PANTHER" id="PTHR30160">
    <property type="entry name" value="TETRAACYLDISACCHARIDE 4'-KINASE-RELATED"/>
    <property type="match status" value="1"/>
</dbReference>
<evidence type="ECO:0000313" key="4">
    <source>
        <dbReference type="Proteomes" id="UP001331561"/>
    </source>
</evidence>
<dbReference type="InterPro" id="IPR051199">
    <property type="entry name" value="LPS_LOS_Heptosyltrfase"/>
</dbReference>
<evidence type="ECO:0000313" key="3">
    <source>
        <dbReference type="EMBL" id="MEC5385512.1"/>
    </source>
</evidence>
<reference evidence="3 4" key="1">
    <citation type="submission" date="2024-01" db="EMBL/GenBank/DDBJ databases">
        <title>Uliginosibacterium soil sp. nov.</title>
        <authorList>
            <person name="Lv Y."/>
        </authorList>
    </citation>
    <scope>NUCLEOTIDE SEQUENCE [LARGE SCALE GENOMIC DNA]</scope>
    <source>
        <strain evidence="3 4">H3</strain>
    </source>
</reference>
<dbReference type="EMBL" id="JAYXHS010000001">
    <property type="protein sequence ID" value="MEC5385512.1"/>
    <property type="molecule type" value="Genomic_DNA"/>
</dbReference>
<dbReference type="EC" id="2.4.-.-" evidence="3"/>
<keyword evidence="1 3" id="KW-0328">Glycosyltransferase</keyword>
<dbReference type="RefSeq" id="WP_327598465.1">
    <property type="nucleotide sequence ID" value="NZ_JAYXHS010000001.1"/>
</dbReference>
<evidence type="ECO:0000256" key="2">
    <source>
        <dbReference type="ARBA" id="ARBA00022679"/>
    </source>
</evidence>